<evidence type="ECO:0000313" key="1">
    <source>
        <dbReference type="EMBL" id="MFD2834038.1"/>
    </source>
</evidence>
<accession>A0ABW5X718</accession>
<proteinExistence type="predicted"/>
<dbReference type="RefSeq" id="WP_251740816.1">
    <property type="nucleotide sequence ID" value="NZ_JBHUOJ010000027.1"/>
</dbReference>
<evidence type="ECO:0000313" key="2">
    <source>
        <dbReference type="Proteomes" id="UP001597438"/>
    </source>
</evidence>
<dbReference type="EMBL" id="JBHUOJ010000027">
    <property type="protein sequence ID" value="MFD2834038.1"/>
    <property type="molecule type" value="Genomic_DNA"/>
</dbReference>
<sequence length="409" mass="45087">MKVLIFSLFLIFFSGNSLFAQGYYYSLKTPQNEILENFTEISNINELIAGLKSDSNLYLLPGTYTLNSRINLRNIYNLNITGAADGVVISGNLETLIQFEEDAHNISFKNVTFNSTSSTTAINFGGLINFSQTNAENILFDGCRFSSPKIDTNGLKFTSQGPYRSSKIMIINCIFQDIGRMAIETVNHDWDDISRFEDVTVKDCYFNNLGTTSKYGMAISLSGTGRNANILNNIIVDAKDRAIENVAWNDVVIENNSFSSVNNAYNPITLNRRAGGSLYMTGVAIIGNSGTVTGNAAHLNELYNCDGLEYSKNSFYADALHLSDVKNSSFTNNFHSSDGGIGLYVENKSNSNTFYDNTFITIRDYADTVAFFPGATGNTLQRNEILKKGNGGMAYNDMDGGNYNLDLNN</sequence>
<gene>
    <name evidence="1" type="ORF">ACFSYS_12140</name>
</gene>
<organism evidence="1 2">
    <name type="scientific">Christiangramia antarctica</name>
    <dbReference type="NCBI Taxonomy" id="2058158"/>
    <lineage>
        <taxon>Bacteria</taxon>
        <taxon>Pseudomonadati</taxon>
        <taxon>Bacteroidota</taxon>
        <taxon>Flavobacteriia</taxon>
        <taxon>Flavobacteriales</taxon>
        <taxon>Flavobacteriaceae</taxon>
        <taxon>Christiangramia</taxon>
    </lineage>
</organism>
<dbReference type="InterPro" id="IPR011050">
    <property type="entry name" value="Pectin_lyase_fold/virulence"/>
</dbReference>
<protein>
    <recommendedName>
        <fullName evidence="3">Right handed beta helix domain-containing protein</fullName>
    </recommendedName>
</protein>
<dbReference type="Proteomes" id="UP001597438">
    <property type="component" value="Unassembled WGS sequence"/>
</dbReference>
<dbReference type="SUPFAM" id="SSF51126">
    <property type="entry name" value="Pectin lyase-like"/>
    <property type="match status" value="2"/>
</dbReference>
<name>A0ABW5X718_9FLAO</name>
<dbReference type="InterPro" id="IPR012334">
    <property type="entry name" value="Pectin_lyas_fold"/>
</dbReference>
<comment type="caution">
    <text evidence="1">The sequence shown here is derived from an EMBL/GenBank/DDBJ whole genome shotgun (WGS) entry which is preliminary data.</text>
</comment>
<reference evidence="2" key="1">
    <citation type="journal article" date="2019" name="Int. J. Syst. Evol. Microbiol.">
        <title>The Global Catalogue of Microorganisms (GCM) 10K type strain sequencing project: providing services to taxonomists for standard genome sequencing and annotation.</title>
        <authorList>
            <consortium name="The Broad Institute Genomics Platform"/>
            <consortium name="The Broad Institute Genome Sequencing Center for Infectious Disease"/>
            <person name="Wu L."/>
            <person name="Ma J."/>
        </authorList>
    </citation>
    <scope>NUCLEOTIDE SEQUENCE [LARGE SCALE GENOMIC DNA]</scope>
    <source>
        <strain evidence="2">KCTC 52925</strain>
    </source>
</reference>
<dbReference type="Gene3D" id="2.160.20.10">
    <property type="entry name" value="Single-stranded right-handed beta-helix, Pectin lyase-like"/>
    <property type="match status" value="1"/>
</dbReference>
<evidence type="ECO:0008006" key="3">
    <source>
        <dbReference type="Google" id="ProtNLM"/>
    </source>
</evidence>
<keyword evidence="2" id="KW-1185">Reference proteome</keyword>